<sequence length="206" mass="23410">MKNPLHYQLSEYDCGPTSMLNAISFLFEREEIPPEILRNIMIYCLDSFNTDGIAGKAGTSEAAMMFLNNWLNGYGRTGQLPVSSQYLSGEEVFLGERSAVNEALYCKGAVVVRLFLEEPHYVLLTGAANGQVQAFDPYYIKEPFQEEGIQIVSNQPEKYNRLIPEYYFNSEQTGIYAFGPVEMREAVILFNENTKLTQESTVEYFI</sequence>
<evidence type="ECO:0000313" key="1">
    <source>
        <dbReference type="EMBL" id="SHK05057.1"/>
    </source>
</evidence>
<dbReference type="OrthoDB" id="5416005at2"/>
<dbReference type="AlphaFoldDB" id="A0A1M6PAV8"/>
<name>A0A1M6PAV8_9FIRM</name>
<dbReference type="EMBL" id="FQZY01000027">
    <property type="protein sequence ID" value="SHK05057.1"/>
    <property type="molecule type" value="Genomic_DNA"/>
</dbReference>
<evidence type="ECO:0008006" key="3">
    <source>
        <dbReference type="Google" id="ProtNLM"/>
    </source>
</evidence>
<proteinExistence type="predicted"/>
<dbReference type="RefSeq" id="WP_073109662.1">
    <property type="nucleotide sequence ID" value="NZ_FQZY01000027.1"/>
</dbReference>
<dbReference type="Proteomes" id="UP000184301">
    <property type="component" value="Unassembled WGS sequence"/>
</dbReference>
<gene>
    <name evidence="1" type="ORF">SAMN02745243_02069</name>
</gene>
<evidence type="ECO:0000313" key="2">
    <source>
        <dbReference type="Proteomes" id="UP000184301"/>
    </source>
</evidence>
<organism evidence="1 2">
    <name type="scientific">Hespellia stercorisuis DSM 15480</name>
    <dbReference type="NCBI Taxonomy" id="1121950"/>
    <lineage>
        <taxon>Bacteria</taxon>
        <taxon>Bacillati</taxon>
        <taxon>Bacillota</taxon>
        <taxon>Clostridia</taxon>
        <taxon>Lachnospirales</taxon>
        <taxon>Lachnospiraceae</taxon>
        <taxon>Hespellia</taxon>
    </lineage>
</organism>
<reference evidence="1 2" key="1">
    <citation type="submission" date="2016-11" db="EMBL/GenBank/DDBJ databases">
        <authorList>
            <person name="Jaros S."/>
            <person name="Januszkiewicz K."/>
            <person name="Wedrychowicz H."/>
        </authorList>
    </citation>
    <scope>NUCLEOTIDE SEQUENCE [LARGE SCALE GENOMIC DNA]</scope>
    <source>
        <strain evidence="1 2">DSM 15480</strain>
    </source>
</reference>
<keyword evidence="2" id="KW-1185">Reference proteome</keyword>
<accession>A0A1M6PAV8</accession>
<protein>
    <recommendedName>
        <fullName evidence="3">Peptidase_C39 like family protein</fullName>
    </recommendedName>
</protein>